<reference evidence="1" key="1">
    <citation type="journal article" date="2021" name="Proc. Natl. Acad. Sci. U.S.A.">
        <title>A Catalog of Tens of Thousands of Viruses from Human Metagenomes Reveals Hidden Associations with Chronic Diseases.</title>
        <authorList>
            <person name="Tisza M.J."/>
            <person name="Buck C.B."/>
        </authorList>
    </citation>
    <scope>NUCLEOTIDE SEQUENCE</scope>
    <source>
        <strain evidence="1">Ct2798</strain>
    </source>
</reference>
<name>A0A8S5R5E2_9CAUD</name>
<accession>A0A8S5R5E2</accession>
<proteinExistence type="predicted"/>
<protein>
    <submittedName>
        <fullName evidence="1">Uncharacterized protein</fullName>
    </submittedName>
</protein>
<dbReference type="EMBL" id="BK015814">
    <property type="protein sequence ID" value="DAE26331.1"/>
    <property type="molecule type" value="Genomic_DNA"/>
</dbReference>
<organism evidence="1">
    <name type="scientific">Myoviridae sp. ct2798</name>
    <dbReference type="NCBI Taxonomy" id="2827285"/>
    <lineage>
        <taxon>Viruses</taxon>
        <taxon>Duplodnaviria</taxon>
        <taxon>Heunggongvirae</taxon>
        <taxon>Uroviricota</taxon>
        <taxon>Caudoviricetes</taxon>
    </lineage>
</organism>
<evidence type="ECO:0000313" key="1">
    <source>
        <dbReference type="EMBL" id="DAE26331.1"/>
    </source>
</evidence>
<sequence length="76" mass="8790">MSVKGFMPRGRKVKEMNDWKNLNEECPCIGWICDVLLPDGTVVKNVEAVEVEDDENFMPEVGFKKYPKATHFRKSK</sequence>